<evidence type="ECO:0000313" key="11">
    <source>
        <dbReference type="Proteomes" id="UP000028681"/>
    </source>
</evidence>
<keyword evidence="6 8" id="KW-0472">Membrane</keyword>
<keyword evidence="7" id="KW-0143">Chaperone</keyword>
<evidence type="ECO:0000313" key="10">
    <source>
        <dbReference type="EMBL" id="AIJ07484.1"/>
    </source>
</evidence>
<keyword evidence="4 8" id="KW-0812">Transmembrane</keyword>
<evidence type="ECO:0000256" key="8">
    <source>
        <dbReference type="SAM" id="Phobius"/>
    </source>
</evidence>
<name>A0A076LP86_9GAMM</name>
<feature type="domain" description="Ancillary SecYEG translocon subunit/Cell division coordinator CpoB TPR" evidence="9">
    <location>
        <begin position="15"/>
        <end position="205"/>
    </location>
</feature>
<dbReference type="PIRSF" id="PIRSF006170">
    <property type="entry name" value="YfgM"/>
    <property type="match status" value="1"/>
</dbReference>
<evidence type="ECO:0000256" key="6">
    <source>
        <dbReference type="ARBA" id="ARBA00023136"/>
    </source>
</evidence>
<comment type="subcellular location">
    <subcellularLocation>
        <location evidence="2">Cell membrane</location>
    </subcellularLocation>
    <subcellularLocation>
        <location evidence="1">Membrane</location>
        <topology evidence="1">Single-pass membrane protein</topology>
    </subcellularLocation>
</comment>
<reference evidence="10 11" key="1">
    <citation type="journal article" date="2012" name="PLoS ONE">
        <title>Edwardsiella comparative phylogenomics reveal the new intra/inter-species taxonomic relationships, virulence evolution and niche adaptation mechanisms.</title>
        <authorList>
            <person name="Yang M."/>
            <person name="Lv Y."/>
            <person name="Xiao J."/>
            <person name="Wu H."/>
            <person name="Zheng H."/>
            <person name="Liu Q."/>
            <person name="Zhang Y."/>
            <person name="Wang Q."/>
        </authorList>
    </citation>
    <scope>NUCLEOTIDE SEQUENCE [LARGE SCALE GENOMIC DNA]</scope>
    <source>
        <strain evidence="11">080813</strain>
    </source>
</reference>
<dbReference type="InterPro" id="IPR026039">
    <property type="entry name" value="YfgM"/>
</dbReference>
<sequence>MEVYSTENEQVDAIRHFFQEYGKTLVVGVVIGVGALLGWRYWVGHQQANMAQASQSYQLASEALSGGKQDGVALSAAFIKENGNNYGVLAALQLAQYEVEKSDFAKAQAQLVWAAGQAKDENLKSLSDLRLARVQLQENQLDAALKTLDGVTAKGWQPLAQDVRGDVLLKKGDAKGAREAYSKGLAESASQSLQALLRMKLNNLSS</sequence>
<evidence type="ECO:0000256" key="5">
    <source>
        <dbReference type="ARBA" id="ARBA00022989"/>
    </source>
</evidence>
<evidence type="ECO:0000256" key="7">
    <source>
        <dbReference type="ARBA" id="ARBA00023186"/>
    </source>
</evidence>
<proteinExistence type="predicted"/>
<gene>
    <name evidence="10" type="ORF">ETEE_1019</name>
</gene>
<evidence type="ECO:0000256" key="2">
    <source>
        <dbReference type="ARBA" id="ARBA00004236"/>
    </source>
</evidence>
<dbReference type="EMBL" id="CP006664">
    <property type="protein sequence ID" value="AIJ07484.1"/>
    <property type="molecule type" value="Genomic_DNA"/>
</dbReference>
<dbReference type="GeneID" id="33938700"/>
<feature type="transmembrane region" description="Helical" evidence="8">
    <location>
        <begin position="24"/>
        <end position="42"/>
    </location>
</feature>
<evidence type="ECO:0000256" key="4">
    <source>
        <dbReference type="ARBA" id="ARBA00022692"/>
    </source>
</evidence>
<dbReference type="HOGENOM" id="CLU_084785_0_0_6"/>
<dbReference type="RefSeq" id="WP_034165386.1">
    <property type="nucleotide sequence ID" value="NZ_CP006664.1"/>
</dbReference>
<dbReference type="AlphaFoldDB" id="A0A076LP86"/>
<keyword evidence="5 8" id="KW-1133">Transmembrane helix</keyword>
<evidence type="ECO:0000259" key="9">
    <source>
        <dbReference type="Pfam" id="PF09976"/>
    </source>
</evidence>
<dbReference type="KEGG" id="ete:ETEE_1019"/>
<protein>
    <recommendedName>
        <fullName evidence="9">Ancillary SecYEG translocon subunit/Cell division coordinator CpoB TPR domain-containing protein</fullName>
    </recommendedName>
</protein>
<evidence type="ECO:0000256" key="1">
    <source>
        <dbReference type="ARBA" id="ARBA00004167"/>
    </source>
</evidence>
<dbReference type="Pfam" id="PF09976">
    <property type="entry name" value="TPR_21"/>
    <property type="match status" value="1"/>
</dbReference>
<organism evidence="10 11">
    <name type="scientific">Edwardsiella anguillarum ET080813</name>
    <dbReference type="NCBI Taxonomy" id="667120"/>
    <lineage>
        <taxon>Bacteria</taxon>
        <taxon>Pseudomonadati</taxon>
        <taxon>Pseudomonadota</taxon>
        <taxon>Gammaproteobacteria</taxon>
        <taxon>Enterobacterales</taxon>
        <taxon>Hafniaceae</taxon>
        <taxon>Edwardsiella</taxon>
    </lineage>
</organism>
<dbReference type="GO" id="GO:0005886">
    <property type="term" value="C:plasma membrane"/>
    <property type="evidence" value="ECO:0007669"/>
    <property type="project" value="UniProtKB-SubCell"/>
</dbReference>
<keyword evidence="3" id="KW-1003">Cell membrane</keyword>
<dbReference type="Proteomes" id="UP000028681">
    <property type="component" value="Chromosome"/>
</dbReference>
<dbReference type="PANTHER" id="PTHR38035:SF1">
    <property type="entry name" value="ANCILLARY SECYEG TRANSLOCON SUBUNIT"/>
    <property type="match status" value="1"/>
</dbReference>
<dbReference type="GO" id="GO:0044877">
    <property type="term" value="F:protein-containing complex binding"/>
    <property type="evidence" value="ECO:0007669"/>
    <property type="project" value="InterPro"/>
</dbReference>
<accession>A0A076LP86</accession>
<evidence type="ECO:0000256" key="3">
    <source>
        <dbReference type="ARBA" id="ARBA00022475"/>
    </source>
</evidence>
<dbReference type="InterPro" id="IPR018704">
    <property type="entry name" value="SecYEG/CpoB_TPR"/>
</dbReference>
<dbReference type="PANTHER" id="PTHR38035">
    <property type="entry name" value="UPF0070 PROTEIN YFGM"/>
    <property type="match status" value="1"/>
</dbReference>